<organism evidence="1 2">
    <name type="scientific">Lentzea alba</name>
    <dbReference type="NCBI Taxonomy" id="2714351"/>
    <lineage>
        <taxon>Bacteria</taxon>
        <taxon>Bacillati</taxon>
        <taxon>Actinomycetota</taxon>
        <taxon>Actinomycetes</taxon>
        <taxon>Pseudonocardiales</taxon>
        <taxon>Pseudonocardiaceae</taxon>
        <taxon>Lentzea</taxon>
    </lineage>
</organism>
<name>A0A7C9RRP4_9PSEU</name>
<reference evidence="1 2" key="1">
    <citation type="submission" date="2020-03" db="EMBL/GenBank/DDBJ databases">
        <title>Isolation and identification of active actinomycetes.</title>
        <authorList>
            <person name="Sun X."/>
        </authorList>
    </citation>
    <scope>NUCLEOTIDE SEQUENCE [LARGE SCALE GENOMIC DNA]</scope>
    <source>
        <strain evidence="1 2">NEAU-D13</strain>
    </source>
</reference>
<proteinExistence type="predicted"/>
<dbReference type="AlphaFoldDB" id="A0A7C9RRP4"/>
<gene>
    <name evidence="1" type="ORF">G7043_20390</name>
</gene>
<dbReference type="Proteomes" id="UP000481360">
    <property type="component" value="Unassembled WGS sequence"/>
</dbReference>
<comment type="caution">
    <text evidence="1">The sequence shown here is derived from an EMBL/GenBank/DDBJ whole genome shotgun (WGS) entry which is preliminary data.</text>
</comment>
<evidence type="ECO:0000313" key="2">
    <source>
        <dbReference type="Proteomes" id="UP000481360"/>
    </source>
</evidence>
<dbReference type="RefSeq" id="WP_166047628.1">
    <property type="nucleotide sequence ID" value="NZ_JAAMPJ010000005.1"/>
</dbReference>
<keyword evidence="2" id="KW-1185">Reference proteome</keyword>
<protein>
    <submittedName>
        <fullName evidence="1">Uncharacterized protein</fullName>
    </submittedName>
</protein>
<dbReference type="EMBL" id="JAAMPJ010000005">
    <property type="protein sequence ID" value="NGY61288.1"/>
    <property type="molecule type" value="Genomic_DNA"/>
</dbReference>
<sequence length="70" mass="7108">MKKVAVVAVLVDPIIHIGLGHQTRTTKATAIFASSNMAAVSGTGGGQAGSEPPACWMGPELAYELLSSPD</sequence>
<evidence type="ECO:0000313" key="1">
    <source>
        <dbReference type="EMBL" id="NGY61288.1"/>
    </source>
</evidence>
<accession>A0A7C9RRP4</accession>